<feature type="region of interest" description="Disordered" evidence="1">
    <location>
        <begin position="1"/>
        <end position="47"/>
    </location>
</feature>
<reference evidence="2" key="1">
    <citation type="journal article" date="2015" name="Nature">
        <title>Complex archaea that bridge the gap between prokaryotes and eukaryotes.</title>
        <authorList>
            <person name="Spang A."/>
            <person name="Saw J.H."/>
            <person name="Jorgensen S.L."/>
            <person name="Zaremba-Niedzwiedzka K."/>
            <person name="Martijn J."/>
            <person name="Lind A.E."/>
            <person name="van Eijk R."/>
            <person name="Schleper C."/>
            <person name="Guy L."/>
            <person name="Ettema T.J."/>
        </authorList>
    </citation>
    <scope>NUCLEOTIDE SEQUENCE</scope>
</reference>
<organism evidence="2">
    <name type="scientific">marine sediment metagenome</name>
    <dbReference type="NCBI Taxonomy" id="412755"/>
    <lineage>
        <taxon>unclassified sequences</taxon>
        <taxon>metagenomes</taxon>
        <taxon>ecological metagenomes</taxon>
    </lineage>
</organism>
<evidence type="ECO:0000256" key="1">
    <source>
        <dbReference type="SAM" id="MobiDB-lite"/>
    </source>
</evidence>
<dbReference type="Gene3D" id="3.40.50.300">
    <property type="entry name" value="P-loop containing nucleotide triphosphate hydrolases"/>
    <property type="match status" value="1"/>
</dbReference>
<sequence>MTKSKTSSVPPKKTTNRRLRRSPSVETRKGCAPSGRTGRITPAGPPPIDRIRWRNYQAIADADVALGGLTIIVGANDSGKTALQRGLMALAFNQTGDKFIRYDQDEAEVQVEIDGLIVGWRKGASAEYYIDDGKEGHAPPRTFSKLAAAVPDDVADILGMRVIEIDATIRLTPQFRRHGDTPFLLNETATKAARALSRGSRLDILMTALAAQKKALRDLGKKLDTDAAQHMRLEERLGEFPDIAAAETQAATVQESMSRIEAIITGIQAAQDYSLAKARVVTLQTLVKGLPDVAALFDRLTVLVPAYERHERALEAQEAALEAQAAAEGGEATAGAALREFAEGIDTCPVCGQAVEPDMLLEHEDDE</sequence>
<evidence type="ECO:0000313" key="2">
    <source>
        <dbReference type="EMBL" id="KKL15710.1"/>
    </source>
</evidence>
<dbReference type="AlphaFoldDB" id="A0A0F9B271"/>
<accession>A0A0F9B271</accession>
<gene>
    <name evidence="2" type="ORF">LCGC14_2502870</name>
</gene>
<feature type="compositionally biased region" description="Low complexity" evidence="1">
    <location>
        <begin position="1"/>
        <end position="13"/>
    </location>
</feature>
<dbReference type="SUPFAM" id="SSF52540">
    <property type="entry name" value="P-loop containing nucleoside triphosphate hydrolases"/>
    <property type="match status" value="1"/>
</dbReference>
<dbReference type="InterPro" id="IPR027417">
    <property type="entry name" value="P-loop_NTPase"/>
</dbReference>
<name>A0A0F9B271_9ZZZZ</name>
<comment type="caution">
    <text evidence="2">The sequence shown here is derived from an EMBL/GenBank/DDBJ whole genome shotgun (WGS) entry which is preliminary data.</text>
</comment>
<dbReference type="EMBL" id="LAZR01039961">
    <property type="protein sequence ID" value="KKL15710.1"/>
    <property type="molecule type" value="Genomic_DNA"/>
</dbReference>
<protein>
    <recommendedName>
        <fullName evidence="3">Rad50/SbcC-type AAA domain-containing protein</fullName>
    </recommendedName>
</protein>
<proteinExistence type="predicted"/>
<evidence type="ECO:0008006" key="3">
    <source>
        <dbReference type="Google" id="ProtNLM"/>
    </source>
</evidence>